<evidence type="ECO:0000313" key="3">
    <source>
        <dbReference type="EMBL" id="QNS05042.1"/>
    </source>
</evidence>
<evidence type="ECO:0000256" key="2">
    <source>
        <dbReference type="SAM" id="Phobius"/>
    </source>
</evidence>
<feature type="region of interest" description="Disordered" evidence="1">
    <location>
        <begin position="1"/>
        <end position="36"/>
    </location>
</feature>
<dbReference type="RefSeq" id="WP_188337742.1">
    <property type="nucleotide sequence ID" value="NZ_CP061281.1"/>
</dbReference>
<evidence type="ECO:0000313" key="4">
    <source>
        <dbReference type="Proteomes" id="UP000516428"/>
    </source>
</evidence>
<keyword evidence="2" id="KW-0812">Transmembrane</keyword>
<protein>
    <submittedName>
        <fullName evidence="3">DUF2993 domain-containing protein</fullName>
    </submittedName>
</protein>
<keyword evidence="2" id="KW-0472">Membrane</keyword>
<gene>
    <name evidence="3" type="ORF">IAG42_16435</name>
</gene>
<accession>A0A7H1B8I7</accession>
<sequence>MRTPHRIADDPISDGRTPFDGPNTESVPSDPDTRAYANPYDELAALAGNPLDEFLHEEPDDPDDEEWSPPNHRRGSRRRNRFAGLSLAAKGVIAVLVLAAFLTLADRWALLYAEHEAAQKLKQQMRLTAAPEVEIEGFPFLTQLADRRVDEMKVTVPDVAADRVTLAEVSATVRDVRISGEGLTGISGAQADAMDGEVLLSFADMNRELGASQVTFTGHGRDKVLARGTLPVAGHDLKVRADATIRRLGTTGISTDIDGMSLSIGDLATYRPGTGPSQGLHLSRRSVARVTAETDKARRLLSIPALMHRAGVPDRAVRAALRSDTELAELTGSPRFVHRLMRMNLIDIALDHPWLLRKVGLDPSLLDSLSRLTRPALADRLSLAFRLPELPRDHGYVRLRDVSVEKDGIRVELSGAGLSVGG</sequence>
<dbReference type="InterPro" id="IPR021373">
    <property type="entry name" value="DUF2993"/>
</dbReference>
<dbReference type="AlphaFoldDB" id="A0A7H1B8I7"/>
<keyword evidence="2" id="KW-1133">Transmembrane helix</keyword>
<dbReference type="Proteomes" id="UP000516428">
    <property type="component" value="Chromosome"/>
</dbReference>
<dbReference type="EMBL" id="CP061281">
    <property type="protein sequence ID" value="QNS05042.1"/>
    <property type="molecule type" value="Genomic_DNA"/>
</dbReference>
<proteinExistence type="predicted"/>
<feature type="transmembrane region" description="Helical" evidence="2">
    <location>
        <begin position="82"/>
        <end position="105"/>
    </location>
</feature>
<reference evidence="3 4" key="1">
    <citation type="submission" date="2020-09" db="EMBL/GenBank/DDBJ databases">
        <title>A novel species.</title>
        <authorList>
            <person name="Gao J."/>
        </authorList>
    </citation>
    <scope>NUCLEOTIDE SEQUENCE [LARGE SCALE GENOMIC DNA]</scope>
    <source>
        <strain evidence="3 4">CRXT-Y-14</strain>
    </source>
</reference>
<organism evidence="3 4">
    <name type="scientific">Streptomyces xanthii</name>
    <dbReference type="NCBI Taxonomy" id="2768069"/>
    <lineage>
        <taxon>Bacteria</taxon>
        <taxon>Bacillati</taxon>
        <taxon>Actinomycetota</taxon>
        <taxon>Actinomycetes</taxon>
        <taxon>Kitasatosporales</taxon>
        <taxon>Streptomycetaceae</taxon>
        <taxon>Streptomyces</taxon>
    </lineage>
</organism>
<feature type="compositionally biased region" description="Acidic residues" evidence="1">
    <location>
        <begin position="58"/>
        <end position="67"/>
    </location>
</feature>
<name>A0A7H1B8I7_9ACTN</name>
<feature type="region of interest" description="Disordered" evidence="1">
    <location>
        <begin position="48"/>
        <end position="76"/>
    </location>
</feature>
<keyword evidence="4" id="KW-1185">Reference proteome</keyword>
<dbReference type="Pfam" id="PF11209">
    <property type="entry name" value="LmeA"/>
    <property type="match status" value="1"/>
</dbReference>
<dbReference type="KEGG" id="sxn:IAG42_16435"/>
<evidence type="ECO:0000256" key="1">
    <source>
        <dbReference type="SAM" id="MobiDB-lite"/>
    </source>
</evidence>